<comment type="caution">
    <text evidence="8">The sequence shown here is derived from an EMBL/GenBank/DDBJ whole genome shotgun (WGS) entry which is preliminary data.</text>
</comment>
<feature type="compositionally biased region" description="Acidic residues" evidence="6">
    <location>
        <begin position="533"/>
        <end position="548"/>
    </location>
</feature>
<dbReference type="AlphaFoldDB" id="A0AAN9Y507"/>
<accession>A0AAN9Y507</accession>
<sequence>MPQGRRKVPFSAKQKKLQLQNKRKRKANVDAGDSQEEENVKKINEQPLKNDRSNVNRYALQFHVETKEELQKRKELARQTISPVPEDQLEIDVDEFFLPELDFPQRPPWSYEMGKEQLELRESNYFKDYISSIKQRFNWEELSYFELNLETWRQLWRVLEMSDIILLIVDIRYPALMFPPSLYNIVQKRGKEMILVLNKIDMAPVEVVVAWKHYFLSKFPSIHVVTFTSYPSYNLHGNLENKSGMKAFKRRGRMRMAVEGAEKLLEICSQIVKNEVDLNSWKKKISEEKLGDFDEKPEVGEIVEVSAVDTSYHEHVQFNEGVLTIGCVGQPNAGKSSVINALMGKKVVSVSKTPGHTKHFQTIFLTPTVKLCDCPGLVFPSKVPKVLQVLMGSFPIAQLRDPYSGVRYLAERMDLVKLLRIQHPDDDDEWSAVDICDGWAKQKGFYTARTVRPDTYRAANHLLRLALDGKICLCLRPCGYASKKEYWKNHPEVGEILHIQSRHQSDDASSSVFALSSDEEETAEYRDKKENSDSAEDSDDESDSEDSPEALAASNKFAALADSD</sequence>
<evidence type="ECO:0000256" key="5">
    <source>
        <dbReference type="ARBA" id="ARBA00039902"/>
    </source>
</evidence>
<dbReference type="Gene3D" id="3.40.50.300">
    <property type="entry name" value="P-loop containing nucleotide triphosphate hydrolases"/>
    <property type="match status" value="1"/>
</dbReference>
<protein>
    <recommendedName>
        <fullName evidence="5">Guanine nucleotide-binding protein-like 1</fullName>
    </recommendedName>
</protein>
<keyword evidence="3" id="KW-0342">GTP-binding</keyword>
<feature type="compositionally biased region" description="Basic and acidic residues" evidence="6">
    <location>
        <begin position="523"/>
        <end position="532"/>
    </location>
</feature>
<evidence type="ECO:0000259" key="7">
    <source>
        <dbReference type="PROSITE" id="PS51721"/>
    </source>
</evidence>
<feature type="region of interest" description="Disordered" evidence="6">
    <location>
        <begin position="508"/>
        <end position="564"/>
    </location>
</feature>
<dbReference type="InterPro" id="IPR043358">
    <property type="entry name" value="GNL1-like"/>
</dbReference>
<dbReference type="SUPFAM" id="SSF52540">
    <property type="entry name" value="P-loop containing nucleoside triphosphate hydrolases"/>
    <property type="match status" value="1"/>
</dbReference>
<feature type="compositionally biased region" description="Basic residues" evidence="6">
    <location>
        <begin position="1"/>
        <end position="26"/>
    </location>
</feature>
<proteinExistence type="predicted"/>
<evidence type="ECO:0000313" key="9">
    <source>
        <dbReference type="Proteomes" id="UP001367676"/>
    </source>
</evidence>
<dbReference type="EMBL" id="JBBCAQ010000018">
    <property type="protein sequence ID" value="KAK7595468.1"/>
    <property type="molecule type" value="Genomic_DNA"/>
</dbReference>
<evidence type="ECO:0000256" key="1">
    <source>
        <dbReference type="ARBA" id="ARBA00022553"/>
    </source>
</evidence>
<evidence type="ECO:0000256" key="2">
    <source>
        <dbReference type="ARBA" id="ARBA00022741"/>
    </source>
</evidence>
<feature type="region of interest" description="Disordered" evidence="6">
    <location>
        <begin position="1"/>
        <end position="47"/>
    </location>
</feature>
<name>A0AAN9Y507_9HEMI</name>
<dbReference type="PANTHER" id="PTHR45709:SF3">
    <property type="entry name" value="GUANINE NUCLEOTIDE-BINDING PROTEIN-LIKE 1"/>
    <property type="match status" value="1"/>
</dbReference>
<evidence type="ECO:0000256" key="3">
    <source>
        <dbReference type="ARBA" id="ARBA00023134"/>
    </source>
</evidence>
<dbReference type="GO" id="GO:0005525">
    <property type="term" value="F:GTP binding"/>
    <property type="evidence" value="ECO:0007669"/>
    <property type="project" value="UniProtKB-KW"/>
</dbReference>
<organism evidence="8 9">
    <name type="scientific">Parthenolecanium corni</name>
    <dbReference type="NCBI Taxonomy" id="536013"/>
    <lineage>
        <taxon>Eukaryota</taxon>
        <taxon>Metazoa</taxon>
        <taxon>Ecdysozoa</taxon>
        <taxon>Arthropoda</taxon>
        <taxon>Hexapoda</taxon>
        <taxon>Insecta</taxon>
        <taxon>Pterygota</taxon>
        <taxon>Neoptera</taxon>
        <taxon>Paraneoptera</taxon>
        <taxon>Hemiptera</taxon>
        <taxon>Sternorrhyncha</taxon>
        <taxon>Coccoidea</taxon>
        <taxon>Coccidae</taxon>
        <taxon>Parthenolecanium</taxon>
    </lineage>
</organism>
<evidence type="ECO:0000256" key="6">
    <source>
        <dbReference type="SAM" id="MobiDB-lite"/>
    </source>
</evidence>
<comment type="function">
    <text evidence="4">Possible regulatory or functional link with the histocompatibility cluster.</text>
</comment>
<evidence type="ECO:0000313" key="8">
    <source>
        <dbReference type="EMBL" id="KAK7595468.1"/>
    </source>
</evidence>
<dbReference type="CDD" id="cd01857">
    <property type="entry name" value="HSR1_MMR1"/>
    <property type="match status" value="1"/>
</dbReference>
<keyword evidence="1" id="KW-0597">Phosphoprotein</keyword>
<dbReference type="InterPro" id="IPR027417">
    <property type="entry name" value="P-loop_NTPase"/>
</dbReference>
<dbReference type="Proteomes" id="UP001367676">
    <property type="component" value="Unassembled WGS sequence"/>
</dbReference>
<feature type="domain" description="CP-type G" evidence="7">
    <location>
        <begin position="152"/>
        <end position="380"/>
    </location>
</feature>
<dbReference type="GO" id="GO:0003924">
    <property type="term" value="F:GTPase activity"/>
    <property type="evidence" value="ECO:0007669"/>
    <property type="project" value="InterPro"/>
</dbReference>
<reference evidence="8 9" key="1">
    <citation type="submission" date="2024-03" db="EMBL/GenBank/DDBJ databases">
        <title>Adaptation during the transition from Ophiocordyceps entomopathogen to insect associate is accompanied by gene loss and intensified selection.</title>
        <authorList>
            <person name="Ward C.M."/>
            <person name="Onetto C.A."/>
            <person name="Borneman A.R."/>
        </authorList>
    </citation>
    <scope>NUCLEOTIDE SEQUENCE [LARGE SCALE GENOMIC DNA]</scope>
    <source>
        <strain evidence="8">AWRI1</strain>
        <tissue evidence="8">Single Adult Female</tissue>
    </source>
</reference>
<feature type="compositionally biased region" description="Low complexity" evidence="6">
    <location>
        <begin position="549"/>
        <end position="564"/>
    </location>
</feature>
<keyword evidence="2" id="KW-0547">Nucleotide-binding</keyword>
<dbReference type="PANTHER" id="PTHR45709">
    <property type="entry name" value="LARGE SUBUNIT GTPASE 1 HOMOLOG-RELATED"/>
    <property type="match status" value="1"/>
</dbReference>
<dbReference type="InterPro" id="IPR030378">
    <property type="entry name" value="G_CP_dom"/>
</dbReference>
<evidence type="ECO:0000256" key="4">
    <source>
        <dbReference type="ARBA" id="ARBA00037770"/>
    </source>
</evidence>
<feature type="compositionally biased region" description="Basic and acidic residues" evidence="6">
    <location>
        <begin position="38"/>
        <end position="47"/>
    </location>
</feature>
<dbReference type="PROSITE" id="PS51721">
    <property type="entry name" value="G_CP"/>
    <property type="match status" value="1"/>
</dbReference>
<dbReference type="Pfam" id="PF01926">
    <property type="entry name" value="MMR_HSR1"/>
    <property type="match status" value="1"/>
</dbReference>
<gene>
    <name evidence="8" type="ORF">V9T40_013293</name>
</gene>
<dbReference type="InterPro" id="IPR006073">
    <property type="entry name" value="GTP-bd"/>
</dbReference>
<keyword evidence="9" id="KW-1185">Reference proteome</keyword>